<dbReference type="EMBL" id="JAEKNQ010000059">
    <property type="protein sequence ID" value="MBJ7604515.1"/>
    <property type="molecule type" value="Genomic_DNA"/>
</dbReference>
<gene>
    <name evidence="1" type="ORF">JF888_15275</name>
</gene>
<evidence type="ECO:0000313" key="1">
    <source>
        <dbReference type="EMBL" id="MBJ7604515.1"/>
    </source>
</evidence>
<dbReference type="Proteomes" id="UP000620075">
    <property type="component" value="Unassembled WGS sequence"/>
</dbReference>
<evidence type="ECO:0000313" key="2">
    <source>
        <dbReference type="Proteomes" id="UP000620075"/>
    </source>
</evidence>
<proteinExistence type="predicted"/>
<comment type="caution">
    <text evidence="1">The sequence shown here is derived from an EMBL/GenBank/DDBJ whole genome shotgun (WGS) entry which is preliminary data.</text>
</comment>
<protein>
    <submittedName>
        <fullName evidence="1">Uncharacterized protein</fullName>
    </submittedName>
</protein>
<dbReference type="AlphaFoldDB" id="A0A934KM14"/>
<sequence>MLEAALTLLERPSGPVLEDFSEVIEDEMDAPLSCTIPPRVEEGLHPAIDEVRALRQAYERQRRASGRTMVGRQINPDQVADAVAGFVRLADGEGLAAAAIPGDAVKVANDIRAYYEEAAMALVDHVPAARSAESWYFRATATGDVMRRAHQALRKASGPAKLVTYLVPRSQQLP</sequence>
<name>A0A934KM14_9BACT</name>
<reference evidence="1 2" key="1">
    <citation type="submission" date="2020-10" db="EMBL/GenBank/DDBJ databases">
        <title>Ca. Dormibacterota MAGs.</title>
        <authorList>
            <person name="Montgomery K."/>
        </authorList>
    </citation>
    <scope>NUCLEOTIDE SEQUENCE [LARGE SCALE GENOMIC DNA]</scope>
    <source>
        <strain evidence="1">SC8811_S16_3</strain>
    </source>
</reference>
<accession>A0A934KM14</accession>
<organism evidence="1 2">
    <name type="scientific">Candidatus Dormiibacter inghamiae</name>
    <dbReference type="NCBI Taxonomy" id="3127013"/>
    <lineage>
        <taxon>Bacteria</taxon>
        <taxon>Bacillati</taxon>
        <taxon>Candidatus Dormiibacterota</taxon>
        <taxon>Candidatus Dormibacteria</taxon>
        <taxon>Candidatus Dormibacterales</taxon>
        <taxon>Candidatus Dormibacteraceae</taxon>
        <taxon>Candidatus Dormiibacter</taxon>
    </lineage>
</organism>